<name>A0A8J6K3Y7_ELECQ</name>
<dbReference type="AlphaFoldDB" id="A0A8J6K3Y7"/>
<gene>
    <name evidence="1" type="ORF">GDO78_013386</name>
</gene>
<evidence type="ECO:0000313" key="2">
    <source>
        <dbReference type="Proteomes" id="UP000770717"/>
    </source>
</evidence>
<evidence type="ECO:0000313" key="1">
    <source>
        <dbReference type="EMBL" id="KAG9478356.1"/>
    </source>
</evidence>
<dbReference type="EMBL" id="WNTK01000009">
    <property type="protein sequence ID" value="KAG9478356.1"/>
    <property type="molecule type" value="Genomic_DNA"/>
</dbReference>
<dbReference type="Proteomes" id="UP000770717">
    <property type="component" value="Unassembled WGS sequence"/>
</dbReference>
<organism evidence="1 2">
    <name type="scientific">Eleutherodactylus coqui</name>
    <name type="common">Puerto Rican coqui</name>
    <dbReference type="NCBI Taxonomy" id="57060"/>
    <lineage>
        <taxon>Eukaryota</taxon>
        <taxon>Metazoa</taxon>
        <taxon>Chordata</taxon>
        <taxon>Craniata</taxon>
        <taxon>Vertebrata</taxon>
        <taxon>Euteleostomi</taxon>
        <taxon>Amphibia</taxon>
        <taxon>Batrachia</taxon>
        <taxon>Anura</taxon>
        <taxon>Neobatrachia</taxon>
        <taxon>Hyloidea</taxon>
        <taxon>Eleutherodactylidae</taxon>
        <taxon>Eleutherodactylinae</taxon>
        <taxon>Eleutherodactylus</taxon>
        <taxon>Eleutherodactylus</taxon>
    </lineage>
</organism>
<accession>A0A8J6K3Y7</accession>
<sequence>MAPQMLTNTLRAMELKDRHTHAAIPQPSIIQSGHTHFTISKLCNVRLLSNEILNAISSSLQSYPADKKNDEDNIWEQGCEVDHLQEKNIPGELPLHHIVPGLLGRPN</sequence>
<keyword evidence="2" id="KW-1185">Reference proteome</keyword>
<reference evidence="1" key="1">
    <citation type="thesis" date="2020" institute="ProQuest LLC" country="789 East Eisenhower Parkway, Ann Arbor, MI, USA">
        <title>Comparative Genomics and Chromosome Evolution.</title>
        <authorList>
            <person name="Mudd A.B."/>
        </authorList>
    </citation>
    <scope>NUCLEOTIDE SEQUENCE</scope>
    <source>
        <strain evidence="1">HN-11 Male</strain>
        <tissue evidence="1">Kidney and liver</tissue>
    </source>
</reference>
<comment type="caution">
    <text evidence="1">The sequence shown here is derived from an EMBL/GenBank/DDBJ whole genome shotgun (WGS) entry which is preliminary data.</text>
</comment>
<protein>
    <submittedName>
        <fullName evidence="1">Uncharacterized protein</fullName>
    </submittedName>
</protein>
<proteinExistence type="predicted"/>